<feature type="domain" description="BHLH" evidence="7">
    <location>
        <begin position="162"/>
        <end position="211"/>
    </location>
</feature>
<protein>
    <recommendedName>
        <fullName evidence="7">BHLH domain-containing protein</fullName>
    </recommendedName>
</protein>
<dbReference type="SUPFAM" id="SSF47459">
    <property type="entry name" value="HLH, helix-loop-helix DNA-binding domain"/>
    <property type="match status" value="1"/>
</dbReference>
<dbReference type="PANTHER" id="PTHR45959:SF25">
    <property type="entry name" value="BASIC HELIX LOOP HELIX (BHLH) DNA-BINDING FAMILY PROTEIN"/>
    <property type="match status" value="1"/>
</dbReference>
<evidence type="ECO:0000256" key="2">
    <source>
        <dbReference type="ARBA" id="ARBA00023015"/>
    </source>
</evidence>
<evidence type="ECO:0000256" key="3">
    <source>
        <dbReference type="ARBA" id="ARBA00023125"/>
    </source>
</evidence>
<dbReference type="InterPro" id="IPR011598">
    <property type="entry name" value="bHLH_dom"/>
</dbReference>
<accession>A0AAV5KGS7</accession>
<dbReference type="AlphaFoldDB" id="A0AAV5KGS7"/>
<gene>
    <name evidence="8" type="ORF">SLEP1_g33494</name>
</gene>
<evidence type="ECO:0000256" key="5">
    <source>
        <dbReference type="ARBA" id="ARBA00023242"/>
    </source>
</evidence>
<keyword evidence="5" id="KW-0539">Nucleus</keyword>
<dbReference type="GO" id="GO:0005634">
    <property type="term" value="C:nucleus"/>
    <property type="evidence" value="ECO:0007669"/>
    <property type="project" value="UniProtKB-SubCell"/>
</dbReference>
<dbReference type="CDD" id="cd11452">
    <property type="entry name" value="bHLH_AtNAI1_like"/>
    <property type="match status" value="1"/>
</dbReference>
<keyword evidence="2" id="KW-0805">Transcription regulation</keyword>
<dbReference type="InterPro" id="IPR036638">
    <property type="entry name" value="HLH_DNA-bd_sf"/>
</dbReference>
<proteinExistence type="predicted"/>
<dbReference type="PROSITE" id="PS50888">
    <property type="entry name" value="BHLH"/>
    <property type="match status" value="1"/>
</dbReference>
<evidence type="ECO:0000256" key="6">
    <source>
        <dbReference type="SAM" id="Coils"/>
    </source>
</evidence>
<dbReference type="InterPro" id="IPR054502">
    <property type="entry name" value="bHLH-TF_ACT-like_plant"/>
</dbReference>
<dbReference type="Pfam" id="PF00010">
    <property type="entry name" value="HLH"/>
    <property type="match status" value="1"/>
</dbReference>
<organism evidence="8 9">
    <name type="scientific">Rubroshorea leprosula</name>
    <dbReference type="NCBI Taxonomy" id="152421"/>
    <lineage>
        <taxon>Eukaryota</taxon>
        <taxon>Viridiplantae</taxon>
        <taxon>Streptophyta</taxon>
        <taxon>Embryophyta</taxon>
        <taxon>Tracheophyta</taxon>
        <taxon>Spermatophyta</taxon>
        <taxon>Magnoliopsida</taxon>
        <taxon>eudicotyledons</taxon>
        <taxon>Gunneridae</taxon>
        <taxon>Pentapetalae</taxon>
        <taxon>rosids</taxon>
        <taxon>malvids</taxon>
        <taxon>Malvales</taxon>
        <taxon>Dipterocarpaceae</taxon>
        <taxon>Rubroshorea</taxon>
    </lineage>
</organism>
<dbReference type="Gene3D" id="4.10.280.10">
    <property type="entry name" value="Helix-loop-helix DNA-binding domain"/>
    <property type="match status" value="1"/>
</dbReference>
<evidence type="ECO:0000256" key="4">
    <source>
        <dbReference type="ARBA" id="ARBA00023163"/>
    </source>
</evidence>
<keyword evidence="4" id="KW-0804">Transcription</keyword>
<dbReference type="SMART" id="SM00353">
    <property type="entry name" value="HLH"/>
    <property type="match status" value="1"/>
</dbReference>
<dbReference type="Pfam" id="PF22754">
    <property type="entry name" value="bHLH-TF_ACT-like_plant"/>
    <property type="match status" value="1"/>
</dbReference>
<reference evidence="8 9" key="1">
    <citation type="journal article" date="2021" name="Commun. Biol.">
        <title>The genome of Shorea leprosula (Dipterocarpaceae) highlights the ecological relevance of drought in aseasonal tropical rainforests.</title>
        <authorList>
            <person name="Ng K.K.S."/>
            <person name="Kobayashi M.J."/>
            <person name="Fawcett J.A."/>
            <person name="Hatakeyama M."/>
            <person name="Paape T."/>
            <person name="Ng C.H."/>
            <person name="Ang C.C."/>
            <person name="Tnah L.H."/>
            <person name="Lee C.T."/>
            <person name="Nishiyama T."/>
            <person name="Sese J."/>
            <person name="O'Brien M.J."/>
            <person name="Copetti D."/>
            <person name="Mohd Noor M.I."/>
            <person name="Ong R.C."/>
            <person name="Putra M."/>
            <person name="Sireger I.Z."/>
            <person name="Indrioko S."/>
            <person name="Kosugi Y."/>
            <person name="Izuno A."/>
            <person name="Isagi Y."/>
            <person name="Lee S.L."/>
            <person name="Shimizu K.K."/>
        </authorList>
    </citation>
    <scope>NUCLEOTIDE SEQUENCE [LARGE SCALE GENOMIC DNA]</scope>
    <source>
        <strain evidence="8">214</strain>
    </source>
</reference>
<evidence type="ECO:0000256" key="1">
    <source>
        <dbReference type="ARBA" id="ARBA00004123"/>
    </source>
</evidence>
<dbReference type="PANTHER" id="PTHR45959">
    <property type="entry name" value="BHLH TRANSCRIPTION FACTOR"/>
    <property type="match status" value="1"/>
</dbReference>
<evidence type="ECO:0000313" key="8">
    <source>
        <dbReference type="EMBL" id="GKV23799.1"/>
    </source>
</evidence>
<sequence>MEISSIRGLSELGMEDPTPFGQWHMDTTDELSILPLAAAFGENLQNTFIHPSCNKRTTLETYHIGNDRPAKQLKTSNWNSIRTDNILNPQAAFSPNTTLSFVNSNHTNPMSIVKPKEEVVYSKRHDTFPSDVLIYQNSFRDQNYVFKACEKATRTDTATRLSHTHDHIIAERKRREKLSQRFIALSAIVPGLKKTDKASVLGDTIKYVKQLQEKVKILEEQTRKKTMESVVLVKKSQLFAEGDNCSSNENCSEQFKEQLPEIEARFCEKSVLIKFHCEKRNGVLEKILAQIEKFHLTIMNSSVMTFGSCALDITIIAQMDVEFCMAVKDLVKNLRVAFELFM</sequence>
<keyword evidence="9" id="KW-1185">Reference proteome</keyword>
<dbReference type="Proteomes" id="UP001054252">
    <property type="component" value="Unassembled WGS sequence"/>
</dbReference>
<evidence type="ECO:0000313" key="9">
    <source>
        <dbReference type="Proteomes" id="UP001054252"/>
    </source>
</evidence>
<evidence type="ECO:0000259" key="7">
    <source>
        <dbReference type="PROSITE" id="PS50888"/>
    </source>
</evidence>
<dbReference type="EMBL" id="BPVZ01000064">
    <property type="protein sequence ID" value="GKV23799.1"/>
    <property type="molecule type" value="Genomic_DNA"/>
</dbReference>
<dbReference type="InterPro" id="IPR052610">
    <property type="entry name" value="bHLH_transcription_regulator"/>
</dbReference>
<name>A0AAV5KGS7_9ROSI</name>
<comment type="caution">
    <text evidence="8">The sequence shown here is derived from an EMBL/GenBank/DDBJ whole genome shotgun (WGS) entry which is preliminary data.</text>
</comment>
<keyword evidence="6" id="KW-0175">Coiled coil</keyword>
<dbReference type="GO" id="GO:0046983">
    <property type="term" value="F:protein dimerization activity"/>
    <property type="evidence" value="ECO:0007669"/>
    <property type="project" value="InterPro"/>
</dbReference>
<keyword evidence="3" id="KW-0238">DNA-binding</keyword>
<feature type="coiled-coil region" evidence="6">
    <location>
        <begin position="201"/>
        <end position="228"/>
    </location>
</feature>
<comment type="subcellular location">
    <subcellularLocation>
        <location evidence="1">Nucleus</location>
    </subcellularLocation>
</comment>